<keyword evidence="2" id="KW-1185">Reference proteome</keyword>
<proteinExistence type="predicted"/>
<name>A0A5J5B1X1_9ASTE</name>
<evidence type="ECO:0000313" key="2">
    <source>
        <dbReference type="Proteomes" id="UP000325577"/>
    </source>
</evidence>
<dbReference type="FunFam" id="1.25.40.20:FF:000412">
    <property type="entry name" value="Ankyrin repeat-containing protein ITN1 isoform C"/>
    <property type="match status" value="1"/>
</dbReference>
<accession>A0A5J5B1X1</accession>
<reference evidence="1 2" key="1">
    <citation type="submission" date="2019-09" db="EMBL/GenBank/DDBJ databases">
        <title>A chromosome-level genome assembly of the Chinese tupelo Nyssa sinensis.</title>
        <authorList>
            <person name="Yang X."/>
            <person name="Kang M."/>
            <person name="Yang Y."/>
            <person name="Xiong H."/>
            <person name="Wang M."/>
            <person name="Zhang Z."/>
            <person name="Wang Z."/>
            <person name="Wu H."/>
            <person name="Ma T."/>
            <person name="Liu J."/>
            <person name="Xi Z."/>
        </authorList>
    </citation>
    <scope>NUCLEOTIDE SEQUENCE [LARGE SCALE GENOMIC DNA]</scope>
    <source>
        <strain evidence="1">J267</strain>
        <tissue evidence="1">Leaf</tissue>
    </source>
</reference>
<organism evidence="1 2">
    <name type="scientific">Nyssa sinensis</name>
    <dbReference type="NCBI Taxonomy" id="561372"/>
    <lineage>
        <taxon>Eukaryota</taxon>
        <taxon>Viridiplantae</taxon>
        <taxon>Streptophyta</taxon>
        <taxon>Embryophyta</taxon>
        <taxon>Tracheophyta</taxon>
        <taxon>Spermatophyta</taxon>
        <taxon>Magnoliopsida</taxon>
        <taxon>eudicotyledons</taxon>
        <taxon>Gunneridae</taxon>
        <taxon>Pentapetalae</taxon>
        <taxon>asterids</taxon>
        <taxon>Cornales</taxon>
        <taxon>Nyssaceae</taxon>
        <taxon>Nyssa</taxon>
    </lineage>
</organism>
<dbReference type="InterPro" id="IPR002110">
    <property type="entry name" value="Ankyrin_rpt"/>
</dbReference>
<dbReference type="PANTHER" id="PTHR24177">
    <property type="entry name" value="CASKIN"/>
    <property type="match status" value="1"/>
</dbReference>
<sequence length="484" mass="54632">MHKNKRRGPRHILYAVAKPVVAFPKTVSGSVPKFGDREPKSLNMYLPLYRAALKAGARHTKFVEELVNKISANDLELKNKDGNTALCFAAASGITWIAEVMVNKNINLPRIRGSQGVTPLYMAALLGHRDMVWYLYSVTGDEYLKLEDFFGLLVAAISSDLYDFALYVLGRHPHLAIRYDRNRETALHVLARKPSAFASGSRLGIWERGIYPWIHVELPNKSKCGSNSSRSQASVNNYDGPPLTGLLWLAIKLRVPGIKAVYEKKLSHMQALELVKCLCEEVMSQVESQSGDSFIISSKTLFIATEFGIVEFVAELISTYPEFIWMVDDENRSLFHIAVMHRRAKIFSLIYSIGAHKDLITSYKDRGDNNMLHLAGKLAPSYLLNVVSGPALQMQRELLWFKEVEKIVQPAYKEIRDSNNRTPQMLFSDEHKGLAKEGEDWMKHTASSCMLVATLITTKKISTSPYHRGYLLLRPRIIETCLSL</sequence>
<dbReference type="Proteomes" id="UP000325577">
    <property type="component" value="Linkage Group LG17"/>
</dbReference>
<dbReference type="SMART" id="SM00248">
    <property type="entry name" value="ANK"/>
    <property type="match status" value="4"/>
</dbReference>
<dbReference type="OrthoDB" id="1921232at2759"/>
<dbReference type="GO" id="GO:0016020">
    <property type="term" value="C:membrane"/>
    <property type="evidence" value="ECO:0007669"/>
    <property type="project" value="TreeGrafter"/>
</dbReference>
<dbReference type="EMBL" id="CM018040">
    <property type="protein sequence ID" value="KAA8535787.1"/>
    <property type="molecule type" value="Genomic_DNA"/>
</dbReference>
<dbReference type="InterPro" id="IPR036770">
    <property type="entry name" value="Ankyrin_rpt-contain_sf"/>
</dbReference>
<dbReference type="SUPFAM" id="SSF48403">
    <property type="entry name" value="Ankyrin repeat"/>
    <property type="match status" value="1"/>
</dbReference>
<dbReference type="PANTHER" id="PTHR24177:SF292">
    <property type="entry name" value="ANKYRIN REPEAT FAMILY PROTEIN-RELATED"/>
    <property type="match status" value="1"/>
</dbReference>
<dbReference type="Pfam" id="PF12796">
    <property type="entry name" value="Ank_2"/>
    <property type="match status" value="1"/>
</dbReference>
<dbReference type="Gene3D" id="1.25.40.20">
    <property type="entry name" value="Ankyrin repeat-containing domain"/>
    <property type="match status" value="2"/>
</dbReference>
<dbReference type="AlphaFoldDB" id="A0A5J5B1X1"/>
<gene>
    <name evidence="1" type="ORF">F0562_030779</name>
</gene>
<evidence type="ECO:0000313" key="1">
    <source>
        <dbReference type="EMBL" id="KAA8535787.1"/>
    </source>
</evidence>
<protein>
    <submittedName>
        <fullName evidence="1">Uncharacterized protein</fullName>
    </submittedName>
</protein>